<dbReference type="SUPFAM" id="SSF88659">
    <property type="entry name" value="Sigma3 and sigma4 domains of RNA polymerase sigma factors"/>
    <property type="match status" value="1"/>
</dbReference>
<evidence type="ECO:0000256" key="2">
    <source>
        <dbReference type="ARBA" id="ARBA00023015"/>
    </source>
</evidence>
<comment type="caution">
    <text evidence="7">The sequence shown here is derived from an EMBL/GenBank/DDBJ whole genome shotgun (WGS) entry which is preliminary data.</text>
</comment>
<evidence type="ECO:0000313" key="8">
    <source>
        <dbReference type="Proteomes" id="UP001150924"/>
    </source>
</evidence>
<dbReference type="InterPro" id="IPR036388">
    <property type="entry name" value="WH-like_DNA-bd_sf"/>
</dbReference>
<dbReference type="EMBL" id="JAPNKE010000002">
    <property type="protein sequence ID" value="MCY1010714.1"/>
    <property type="molecule type" value="Genomic_DNA"/>
</dbReference>
<keyword evidence="3" id="KW-0731">Sigma factor</keyword>
<keyword evidence="4" id="KW-0804">Transcription</keyword>
<evidence type="ECO:0000259" key="6">
    <source>
        <dbReference type="Pfam" id="PF08281"/>
    </source>
</evidence>
<feature type="domain" description="RNA polymerase sigma-70 region 2" evidence="5">
    <location>
        <begin position="16"/>
        <end position="81"/>
    </location>
</feature>
<keyword evidence="2" id="KW-0805">Transcription regulation</keyword>
<dbReference type="Gene3D" id="1.10.10.10">
    <property type="entry name" value="Winged helix-like DNA-binding domain superfamily/Winged helix DNA-binding domain"/>
    <property type="match status" value="1"/>
</dbReference>
<dbReference type="AlphaFoldDB" id="A0A9X3EUU2"/>
<dbReference type="InterPro" id="IPR007627">
    <property type="entry name" value="RNA_pol_sigma70_r2"/>
</dbReference>
<dbReference type="InterPro" id="IPR013325">
    <property type="entry name" value="RNA_pol_sigma_r2"/>
</dbReference>
<dbReference type="PANTHER" id="PTHR43133">
    <property type="entry name" value="RNA POLYMERASE ECF-TYPE SIGMA FACTO"/>
    <property type="match status" value="1"/>
</dbReference>
<dbReference type="Pfam" id="PF04542">
    <property type="entry name" value="Sigma70_r2"/>
    <property type="match status" value="1"/>
</dbReference>
<dbReference type="PANTHER" id="PTHR43133:SF46">
    <property type="entry name" value="RNA POLYMERASE SIGMA-70 FACTOR ECF SUBFAMILY"/>
    <property type="match status" value="1"/>
</dbReference>
<evidence type="ECO:0000256" key="1">
    <source>
        <dbReference type="ARBA" id="ARBA00010641"/>
    </source>
</evidence>
<dbReference type="InterPro" id="IPR013249">
    <property type="entry name" value="RNA_pol_sigma70_r4_t2"/>
</dbReference>
<dbReference type="Pfam" id="PF08281">
    <property type="entry name" value="Sigma70_r4_2"/>
    <property type="match status" value="1"/>
</dbReference>
<keyword evidence="8" id="KW-1185">Reference proteome</keyword>
<evidence type="ECO:0000256" key="4">
    <source>
        <dbReference type="ARBA" id="ARBA00023163"/>
    </source>
</evidence>
<name>A0A9X3EUU2_9BACT</name>
<comment type="similarity">
    <text evidence="1">Belongs to the sigma-70 factor family. ECF subfamily.</text>
</comment>
<dbReference type="GO" id="GO:0003677">
    <property type="term" value="F:DNA binding"/>
    <property type="evidence" value="ECO:0007669"/>
    <property type="project" value="InterPro"/>
</dbReference>
<organism evidence="7 8">
    <name type="scientific">Nannocystis pusilla</name>
    <dbReference type="NCBI Taxonomy" id="889268"/>
    <lineage>
        <taxon>Bacteria</taxon>
        <taxon>Pseudomonadati</taxon>
        <taxon>Myxococcota</taxon>
        <taxon>Polyangia</taxon>
        <taxon>Nannocystales</taxon>
        <taxon>Nannocystaceae</taxon>
        <taxon>Nannocystis</taxon>
    </lineage>
</organism>
<dbReference type="NCBIfam" id="TIGR02937">
    <property type="entry name" value="sigma70-ECF"/>
    <property type="match status" value="1"/>
</dbReference>
<accession>A0A9X3EUU2</accession>
<dbReference type="InterPro" id="IPR014284">
    <property type="entry name" value="RNA_pol_sigma-70_dom"/>
</dbReference>
<evidence type="ECO:0000256" key="3">
    <source>
        <dbReference type="ARBA" id="ARBA00023082"/>
    </source>
</evidence>
<evidence type="ECO:0000313" key="7">
    <source>
        <dbReference type="EMBL" id="MCY1010714.1"/>
    </source>
</evidence>
<protein>
    <submittedName>
        <fullName evidence="7">RNA polymerase sigma factor</fullName>
    </submittedName>
</protein>
<dbReference type="GO" id="GO:0006352">
    <property type="term" value="P:DNA-templated transcription initiation"/>
    <property type="evidence" value="ECO:0007669"/>
    <property type="project" value="InterPro"/>
</dbReference>
<dbReference type="RefSeq" id="WP_267773781.1">
    <property type="nucleotide sequence ID" value="NZ_JAPNKE010000002.1"/>
</dbReference>
<dbReference type="InterPro" id="IPR039425">
    <property type="entry name" value="RNA_pol_sigma-70-like"/>
</dbReference>
<evidence type="ECO:0000259" key="5">
    <source>
        <dbReference type="Pfam" id="PF04542"/>
    </source>
</evidence>
<dbReference type="InterPro" id="IPR013324">
    <property type="entry name" value="RNA_pol_sigma_r3/r4-like"/>
</dbReference>
<dbReference type="SUPFAM" id="SSF88946">
    <property type="entry name" value="Sigma2 domain of RNA polymerase sigma factors"/>
    <property type="match status" value="1"/>
</dbReference>
<gene>
    <name evidence="7" type="ORF">OV079_35150</name>
</gene>
<sequence>MNRRAAAGDSQAFSQLVTRHERRLRDFLTRVAGPGRSDDLAQDCFLQAWRRAGQFDGRGSYAAWLFRIGWRLFLDERRRHASETRKRDGAALLADEAAEPGHAARLDMTAVLARLEPVERAALVLCDGQGWTHEEAAAMLELRLGTLKSIAARAKRNARALLEAQAKEPR</sequence>
<proteinExistence type="inferred from homology"/>
<feature type="domain" description="RNA polymerase sigma factor 70 region 4 type 2" evidence="6">
    <location>
        <begin position="108"/>
        <end position="156"/>
    </location>
</feature>
<dbReference type="Gene3D" id="1.10.1740.10">
    <property type="match status" value="1"/>
</dbReference>
<dbReference type="GO" id="GO:0016987">
    <property type="term" value="F:sigma factor activity"/>
    <property type="evidence" value="ECO:0007669"/>
    <property type="project" value="UniProtKB-KW"/>
</dbReference>
<dbReference type="Proteomes" id="UP001150924">
    <property type="component" value="Unassembled WGS sequence"/>
</dbReference>
<reference evidence="7" key="1">
    <citation type="submission" date="2022-11" db="EMBL/GenBank/DDBJ databases">
        <title>Minimal conservation of predation-associated metabolite biosynthetic gene clusters underscores biosynthetic potential of Myxococcota including descriptions for ten novel species: Archangium lansinium sp. nov., Myxococcus landrumus sp. nov., Nannocystis bai.</title>
        <authorList>
            <person name="Ahearne A."/>
            <person name="Stevens C."/>
            <person name="Phillips K."/>
        </authorList>
    </citation>
    <scope>NUCLEOTIDE SEQUENCE</scope>
    <source>
        <strain evidence="7">Na p29</strain>
    </source>
</reference>